<evidence type="ECO:0000256" key="4">
    <source>
        <dbReference type="ARBA" id="ARBA00023239"/>
    </source>
</evidence>
<dbReference type="RefSeq" id="WP_015710692.1">
    <property type="nucleotide sequence ID" value="NC_015577.1"/>
</dbReference>
<evidence type="ECO:0000256" key="2">
    <source>
        <dbReference type="ARBA" id="ARBA00022793"/>
    </source>
</evidence>
<feature type="domain" description="Orn/DAP/Arg decarboxylase 2 C-terminal" evidence="7">
    <location>
        <begin position="24"/>
        <end position="373"/>
    </location>
</feature>
<dbReference type="EMBL" id="CP001841">
    <property type="protein sequence ID" value="AEF81300.1"/>
    <property type="molecule type" value="Genomic_DNA"/>
</dbReference>
<reference evidence="9 10" key="2">
    <citation type="journal article" date="2011" name="ISME J.">
        <title>RNA-seq reveals cooperative metabolic interactions between two termite-gut spirochete species in co-culture.</title>
        <authorList>
            <person name="Rosenthal A.Z."/>
            <person name="Matson E.G."/>
            <person name="Eldar A."/>
            <person name="Leadbetter J.R."/>
        </authorList>
    </citation>
    <scope>NUCLEOTIDE SEQUENCE [LARGE SCALE GENOMIC DNA]</scope>
    <source>
        <strain evidence="10">ATCC BAA-888 / DSM 13862 / ZAS-9</strain>
    </source>
</reference>
<dbReference type="PRINTS" id="PR01179">
    <property type="entry name" value="ODADCRBXLASE"/>
</dbReference>
<evidence type="ECO:0000313" key="9">
    <source>
        <dbReference type="EMBL" id="AEF81300.1"/>
    </source>
</evidence>
<dbReference type="InterPro" id="IPR022653">
    <property type="entry name" value="De-COase2_pyr-phos_BS"/>
</dbReference>
<accession>F5YFZ9</accession>
<dbReference type="SUPFAM" id="SSF50621">
    <property type="entry name" value="Alanine racemase C-terminal domain-like"/>
    <property type="match status" value="1"/>
</dbReference>
<dbReference type="PANTHER" id="PTHR43727:SF2">
    <property type="entry name" value="GROUP IV DECARBOXYLASE"/>
    <property type="match status" value="1"/>
</dbReference>
<dbReference type="AlphaFoldDB" id="F5YFZ9"/>
<dbReference type="Gene3D" id="2.40.37.10">
    <property type="entry name" value="Lyase, Ornithine Decarboxylase, Chain A, domain 1"/>
    <property type="match status" value="1"/>
</dbReference>
<dbReference type="Pfam" id="PF02784">
    <property type="entry name" value="Orn_Arg_deC_N"/>
    <property type="match status" value="1"/>
</dbReference>
<evidence type="ECO:0000259" key="8">
    <source>
        <dbReference type="Pfam" id="PF02784"/>
    </source>
</evidence>
<evidence type="ECO:0000256" key="3">
    <source>
        <dbReference type="ARBA" id="ARBA00022898"/>
    </source>
</evidence>
<keyword evidence="2" id="KW-0210">Decarboxylase</keyword>
<feature type="modified residue" description="N6-(pyridoxal phosphate)lysine" evidence="5">
    <location>
        <position position="56"/>
    </location>
</feature>
<dbReference type="CDD" id="cd06828">
    <property type="entry name" value="PLPDE_III_DapDC"/>
    <property type="match status" value="1"/>
</dbReference>
<dbReference type="HOGENOM" id="CLU_026444_0_2_12"/>
<dbReference type="Gene3D" id="3.20.20.10">
    <property type="entry name" value="Alanine racemase"/>
    <property type="match status" value="1"/>
</dbReference>
<dbReference type="SUPFAM" id="SSF51419">
    <property type="entry name" value="PLP-binding barrel"/>
    <property type="match status" value="1"/>
</dbReference>
<evidence type="ECO:0000313" key="10">
    <source>
        <dbReference type="Proteomes" id="UP000009222"/>
    </source>
</evidence>
<comment type="similarity">
    <text evidence="6">Belongs to the Orn/Lys/Arg decarboxylase class-II family.</text>
</comment>
<evidence type="ECO:0000256" key="1">
    <source>
        <dbReference type="ARBA" id="ARBA00001933"/>
    </source>
</evidence>
<feature type="active site" description="Proton donor" evidence="5">
    <location>
        <position position="342"/>
    </location>
</feature>
<dbReference type="PROSITE" id="PS00879">
    <property type="entry name" value="ODR_DC_2_2"/>
    <property type="match status" value="1"/>
</dbReference>
<dbReference type="GO" id="GO:0009089">
    <property type="term" value="P:lysine biosynthetic process via diaminopimelate"/>
    <property type="evidence" value="ECO:0007669"/>
    <property type="project" value="InterPro"/>
</dbReference>
<name>F5YFZ9_LEAAZ</name>
<dbReference type="PANTHER" id="PTHR43727">
    <property type="entry name" value="DIAMINOPIMELATE DECARBOXYLASE"/>
    <property type="match status" value="1"/>
</dbReference>
<dbReference type="PROSITE" id="PS00878">
    <property type="entry name" value="ODR_DC_2_1"/>
    <property type="match status" value="1"/>
</dbReference>
<dbReference type="InParanoid" id="F5YFZ9"/>
<dbReference type="Proteomes" id="UP000009222">
    <property type="component" value="Chromosome"/>
</dbReference>
<dbReference type="InterPro" id="IPR000183">
    <property type="entry name" value="Orn/DAP/Arg_de-COase"/>
</dbReference>
<dbReference type="InterPro" id="IPR009006">
    <property type="entry name" value="Ala_racemase/Decarboxylase_C"/>
</dbReference>
<dbReference type="FunFam" id="3.20.20.10:FF:000003">
    <property type="entry name" value="Diaminopimelate decarboxylase"/>
    <property type="match status" value="1"/>
</dbReference>
<dbReference type="eggNOG" id="COG0019">
    <property type="taxonomic scope" value="Bacteria"/>
</dbReference>
<gene>
    <name evidence="9" type="ordered locus">TREAZ_1308</name>
</gene>
<dbReference type="InterPro" id="IPR022657">
    <property type="entry name" value="De-COase2_CS"/>
</dbReference>
<dbReference type="InterPro" id="IPR022643">
    <property type="entry name" value="De-COase2_C"/>
</dbReference>
<dbReference type="OrthoDB" id="9802241at2"/>
<keyword evidence="10" id="KW-1185">Reference proteome</keyword>
<dbReference type="InterPro" id="IPR022644">
    <property type="entry name" value="De-COase2_N"/>
</dbReference>
<protein>
    <submittedName>
        <fullName evidence="9">Diaminopimelate decarboxylase</fullName>
    </submittedName>
</protein>
<evidence type="ECO:0000256" key="6">
    <source>
        <dbReference type="RuleBase" id="RU003737"/>
    </source>
</evidence>
<proteinExistence type="inferred from homology"/>
<dbReference type="FunCoup" id="F5YFZ9">
    <property type="interactions" value="300"/>
</dbReference>
<keyword evidence="3 5" id="KW-0663">Pyridoxal phosphate</keyword>
<comment type="cofactor">
    <cofactor evidence="1 5">
        <name>pyridoxal 5'-phosphate</name>
        <dbReference type="ChEBI" id="CHEBI:597326"/>
    </cofactor>
</comment>
<organism evidence="9 10">
    <name type="scientific">Leadbettera azotonutricia (strain ATCC BAA-888 / DSM 13862 / ZAS-9)</name>
    <name type="common">Treponema azotonutricium</name>
    <dbReference type="NCBI Taxonomy" id="545695"/>
    <lineage>
        <taxon>Bacteria</taxon>
        <taxon>Pseudomonadati</taxon>
        <taxon>Spirochaetota</taxon>
        <taxon>Spirochaetia</taxon>
        <taxon>Spirochaetales</taxon>
        <taxon>Breznakiellaceae</taxon>
        <taxon>Leadbettera</taxon>
    </lineage>
</organism>
<feature type="domain" description="Orn/DAP/Arg decarboxylase 2 N-terminal" evidence="8">
    <location>
        <begin position="30"/>
        <end position="279"/>
    </location>
</feature>
<dbReference type="InterPro" id="IPR029066">
    <property type="entry name" value="PLP-binding_barrel"/>
</dbReference>
<evidence type="ECO:0000256" key="5">
    <source>
        <dbReference type="PIRSR" id="PIRSR600183-50"/>
    </source>
</evidence>
<dbReference type="GO" id="GO:0008836">
    <property type="term" value="F:diaminopimelate decarboxylase activity"/>
    <property type="evidence" value="ECO:0007669"/>
    <property type="project" value="InterPro"/>
</dbReference>
<dbReference type="InterPro" id="IPR002986">
    <property type="entry name" value="DAP_deCOOHase_LysA"/>
</dbReference>
<dbReference type="STRING" id="545695.TREAZ_1308"/>
<evidence type="ECO:0000259" key="7">
    <source>
        <dbReference type="Pfam" id="PF00278"/>
    </source>
</evidence>
<dbReference type="Pfam" id="PF00278">
    <property type="entry name" value="Orn_DAP_Arg_deC"/>
    <property type="match status" value="1"/>
</dbReference>
<keyword evidence="4" id="KW-0456">Lyase</keyword>
<dbReference type="KEGG" id="taz:TREAZ_1308"/>
<sequence length="424" mass="47115">MSVKSFPLTRAQLEELAKTYPTPFYVYDEAAIRRNAQAIKKAFSVFPGYKEHFAVKALPNPYILKILESEGFGADCSSLPELLLADMSGMKTEAIMLTSNETPAKEYIKARELGAIINLDDFTHIEYVEKSLAGGLPELVSCRYNPGPLKEGNAIIGKPEEAKYGFTREQLFDGYKLLKQKGVKRFGLHTMVASNELSLDYHLETGRLLFELAVEIKNKTGIGIEFVNLGGGLGIPYKPEQEAVSWDSLASGLKKLYDEIVAPSGLKLEIHTEYGRPVTGPYGWLVARAIHSKHIYREYIALDASMADLMRPALYGAYHHITIPGKENAPLTETYDVVGSLCENNDKFAVQRKLPKICTSENTGDFVVIHDAGAHGRAMGFNYNGKLRCGELLLRSDGTIKQIRRAETVEDYFATIDLNGVKEF</sequence>
<reference evidence="10" key="1">
    <citation type="submission" date="2009-12" db="EMBL/GenBank/DDBJ databases">
        <title>Complete sequence of Treponema azotonutricium strain ZAS-9.</title>
        <authorList>
            <person name="Tetu S.G."/>
            <person name="Matson E."/>
            <person name="Ren Q."/>
            <person name="Seshadri R."/>
            <person name="Elbourne L."/>
            <person name="Hassan K.A."/>
            <person name="Durkin A."/>
            <person name="Radune D."/>
            <person name="Mohamoud Y."/>
            <person name="Shay R."/>
            <person name="Jin S."/>
            <person name="Zhang X."/>
            <person name="Lucey K."/>
            <person name="Ballor N.R."/>
            <person name="Ottesen E."/>
            <person name="Rosenthal R."/>
            <person name="Allen A."/>
            <person name="Leadbetter J.R."/>
            <person name="Paulsen I.T."/>
        </authorList>
    </citation>
    <scope>NUCLEOTIDE SEQUENCE [LARGE SCALE GENOMIC DNA]</scope>
    <source>
        <strain evidence="10">ATCC BAA-888 / DSM 13862 / ZAS-9</strain>
    </source>
</reference>
<dbReference type="PRINTS" id="PR01181">
    <property type="entry name" value="DAPDCRBXLASE"/>
</dbReference>